<dbReference type="EMBL" id="JAAIUW010000010">
    <property type="protein sequence ID" value="KAF7810950.1"/>
    <property type="molecule type" value="Genomic_DNA"/>
</dbReference>
<dbReference type="Proteomes" id="UP000634136">
    <property type="component" value="Unassembled WGS sequence"/>
</dbReference>
<proteinExistence type="predicted"/>
<reference evidence="1" key="1">
    <citation type="submission" date="2020-09" db="EMBL/GenBank/DDBJ databases">
        <title>Genome-Enabled Discovery of Anthraquinone Biosynthesis in Senna tora.</title>
        <authorList>
            <person name="Kang S.-H."/>
            <person name="Pandey R.P."/>
            <person name="Lee C.-M."/>
            <person name="Sim J.-S."/>
            <person name="Jeong J.-T."/>
            <person name="Choi B.-S."/>
            <person name="Jung M."/>
            <person name="Ginzburg D."/>
            <person name="Zhao K."/>
            <person name="Won S.Y."/>
            <person name="Oh T.-J."/>
            <person name="Yu Y."/>
            <person name="Kim N.-H."/>
            <person name="Lee O.R."/>
            <person name="Lee T.-H."/>
            <person name="Bashyal P."/>
            <person name="Kim T.-S."/>
            <person name="Lee W.-H."/>
            <person name="Kawkins C."/>
            <person name="Kim C.-K."/>
            <person name="Kim J.S."/>
            <person name="Ahn B.O."/>
            <person name="Rhee S.Y."/>
            <person name="Sohng J.K."/>
        </authorList>
    </citation>
    <scope>NUCLEOTIDE SEQUENCE</scope>
    <source>
        <tissue evidence="1">Leaf</tissue>
    </source>
</reference>
<dbReference type="AlphaFoldDB" id="A0A834W5V7"/>
<organism evidence="1 2">
    <name type="scientific">Senna tora</name>
    <dbReference type="NCBI Taxonomy" id="362788"/>
    <lineage>
        <taxon>Eukaryota</taxon>
        <taxon>Viridiplantae</taxon>
        <taxon>Streptophyta</taxon>
        <taxon>Embryophyta</taxon>
        <taxon>Tracheophyta</taxon>
        <taxon>Spermatophyta</taxon>
        <taxon>Magnoliopsida</taxon>
        <taxon>eudicotyledons</taxon>
        <taxon>Gunneridae</taxon>
        <taxon>Pentapetalae</taxon>
        <taxon>rosids</taxon>
        <taxon>fabids</taxon>
        <taxon>Fabales</taxon>
        <taxon>Fabaceae</taxon>
        <taxon>Caesalpinioideae</taxon>
        <taxon>Cassia clade</taxon>
        <taxon>Senna</taxon>
    </lineage>
</organism>
<keyword evidence="2" id="KW-1185">Reference proteome</keyword>
<evidence type="ECO:0000313" key="1">
    <source>
        <dbReference type="EMBL" id="KAF7810950.1"/>
    </source>
</evidence>
<accession>A0A834W5V7</accession>
<comment type="caution">
    <text evidence="1">The sequence shown here is derived from an EMBL/GenBank/DDBJ whole genome shotgun (WGS) entry which is preliminary data.</text>
</comment>
<evidence type="ECO:0000313" key="2">
    <source>
        <dbReference type="Proteomes" id="UP000634136"/>
    </source>
</evidence>
<gene>
    <name evidence="1" type="ORF">G2W53_031926</name>
</gene>
<name>A0A834W5V7_9FABA</name>
<sequence>MRQIAPPEVDKNEQAIMPETATIKEYREKAAPNELVKAKPIE</sequence>
<protein>
    <submittedName>
        <fullName evidence="1">Uncharacterized protein</fullName>
    </submittedName>
</protein>